<evidence type="ECO:0000313" key="1">
    <source>
        <dbReference type="EMBL" id="MEJ8303257.1"/>
    </source>
</evidence>
<comment type="caution">
    <text evidence="1">The sequence shown here is derived from an EMBL/GenBank/DDBJ whole genome shotgun (WGS) entry which is preliminary data.</text>
</comment>
<proteinExistence type="predicted"/>
<organism evidence="1 2">
    <name type="scientific">Saccharibacillus sacchari</name>
    <dbReference type="NCBI Taxonomy" id="456493"/>
    <lineage>
        <taxon>Bacteria</taxon>
        <taxon>Bacillati</taxon>
        <taxon>Bacillota</taxon>
        <taxon>Bacilli</taxon>
        <taxon>Bacillales</taxon>
        <taxon>Paenibacillaceae</taxon>
        <taxon>Saccharibacillus</taxon>
    </lineage>
</organism>
<sequence length="264" mass="28625">MFLKSAKEYGLRLASVCLVAVLICTVSLPAQAEASGNNWAVSLSAVDSLYDGYTALETANKLEKQEIQLLRKDSSARLQNVNSAIKAIDKSKIDTLTATAAALKTRYAPLLQQYSDLGKQAGDARKRKDKKNADLLDLQRNKLKPSVEAAKLEIKQANEALVAAKKQAKTKAQIVKDALLPVSSLKKQVTAENKSITAFNKTRAASYKRYRAAIKSGNAITAAAEITMMYTQLGKIHASQQKIYGWEKQISAAIKSAAAKLPAK</sequence>
<name>A0ACC6P8R7_9BACL</name>
<gene>
    <name evidence="1" type="ORF">WKI47_04925</name>
</gene>
<dbReference type="Proteomes" id="UP001380953">
    <property type="component" value="Unassembled WGS sequence"/>
</dbReference>
<accession>A0ACC6P8R7</accession>
<protein>
    <submittedName>
        <fullName evidence="1">Uncharacterized protein</fullName>
    </submittedName>
</protein>
<dbReference type="EMBL" id="JBBKAR010000016">
    <property type="protein sequence ID" value="MEJ8303257.1"/>
    <property type="molecule type" value="Genomic_DNA"/>
</dbReference>
<evidence type="ECO:0000313" key="2">
    <source>
        <dbReference type="Proteomes" id="UP001380953"/>
    </source>
</evidence>
<reference evidence="1" key="1">
    <citation type="submission" date="2024-03" db="EMBL/GenBank/DDBJ databases">
        <title>Whole genome sequecning of epiphytes from Marcgravia umbellata leaves.</title>
        <authorList>
            <person name="Kumar G."/>
            <person name="Savka M.A."/>
        </authorList>
    </citation>
    <scope>NUCLEOTIDE SEQUENCE</scope>
    <source>
        <strain evidence="1">RIT_BL5</strain>
    </source>
</reference>
<keyword evidence="2" id="KW-1185">Reference proteome</keyword>